<dbReference type="EMBL" id="AUNC01000036">
    <property type="protein sequence ID" value="KEO53460.1"/>
    <property type="molecule type" value="Genomic_DNA"/>
</dbReference>
<accession>A0ABR4TL64</accession>
<name>A0ABR4TL64_9PROT</name>
<evidence type="ECO:0000256" key="1">
    <source>
        <dbReference type="ARBA" id="ARBA00022723"/>
    </source>
</evidence>
<gene>
    <name evidence="4" type="ORF">SMB34_21040</name>
</gene>
<proteinExistence type="predicted"/>
<keyword evidence="5" id="KW-1185">Reference proteome</keyword>
<evidence type="ECO:0008006" key="6">
    <source>
        <dbReference type="Google" id="ProtNLM"/>
    </source>
</evidence>
<dbReference type="InterPro" id="IPR005255">
    <property type="entry name" value="PdxA_fam"/>
</dbReference>
<keyword evidence="2" id="KW-0560">Oxidoreductase</keyword>
<evidence type="ECO:0000313" key="4">
    <source>
        <dbReference type="EMBL" id="KEO53460.1"/>
    </source>
</evidence>
<organism evidence="4 5">
    <name type="scientific">Thalassospira permensis NBRC 106175</name>
    <dbReference type="NCBI Taxonomy" id="1353532"/>
    <lineage>
        <taxon>Bacteria</taxon>
        <taxon>Pseudomonadati</taxon>
        <taxon>Pseudomonadota</taxon>
        <taxon>Alphaproteobacteria</taxon>
        <taxon>Rhodospirillales</taxon>
        <taxon>Thalassospiraceae</taxon>
        <taxon>Thalassospira</taxon>
    </lineage>
</organism>
<dbReference type="RefSeq" id="WP_205618059.1">
    <property type="nucleotide sequence ID" value="NZ_AUNC01000036.1"/>
</dbReference>
<evidence type="ECO:0000256" key="2">
    <source>
        <dbReference type="ARBA" id="ARBA00023002"/>
    </source>
</evidence>
<dbReference type="Proteomes" id="UP000027463">
    <property type="component" value="Unassembled WGS sequence"/>
</dbReference>
<reference evidence="4 5" key="1">
    <citation type="submission" date="2013-07" db="EMBL/GenBank/DDBJ databases">
        <title>Thalassospira permensis NBRC 106175 Genome Sequencing.</title>
        <authorList>
            <person name="Lai Q."/>
            <person name="Shao Z."/>
        </authorList>
    </citation>
    <scope>NUCLEOTIDE SEQUENCE [LARGE SCALE GENOMIC DNA]</scope>
    <source>
        <strain evidence="4 5">NBRC 106175</strain>
    </source>
</reference>
<comment type="caution">
    <text evidence="4">The sequence shown here is derived from an EMBL/GenBank/DDBJ whole genome shotgun (WGS) entry which is preliminary data.</text>
</comment>
<keyword evidence="3" id="KW-0520">NAD</keyword>
<dbReference type="Pfam" id="PF04166">
    <property type="entry name" value="PdxA"/>
    <property type="match status" value="1"/>
</dbReference>
<evidence type="ECO:0000313" key="5">
    <source>
        <dbReference type="Proteomes" id="UP000027463"/>
    </source>
</evidence>
<dbReference type="Gene3D" id="3.40.718.10">
    <property type="entry name" value="Isopropylmalate Dehydrogenase"/>
    <property type="match status" value="1"/>
</dbReference>
<protein>
    <recommendedName>
        <fullName evidence="6">4-hydroxythreonine-4-phosphate dehydrogenase</fullName>
    </recommendedName>
</protein>
<dbReference type="PANTHER" id="PTHR30004">
    <property type="entry name" value="4-HYDROXYTHREONINE-4-PHOSPHATE DEHYDROGENASE"/>
    <property type="match status" value="1"/>
</dbReference>
<keyword evidence="1" id="KW-0479">Metal-binding</keyword>
<evidence type="ECO:0000256" key="3">
    <source>
        <dbReference type="ARBA" id="ARBA00023027"/>
    </source>
</evidence>
<sequence length="340" mass="36233">MTVNVKPRLAVIPGDANGIGPELLLRLLSRSDIREKADVVVIGDKCLIERGRKDSGLDINLAAVKDLPASWPKDAYPYIETSFFDPDQIKPGVVDAKSGAASLRTLDVALDLARDEKVDGILFMPFNKEAMIRGGMGHEDELHYMAEHIGHDGPICEFNTMEGMWTSRVTSHIALARVVENISVDRIVDAVRLITDALVANGIDKPRVGVAALNPHAGDGGNFGREEIDIIAPAVEKAKSLGLPADGPWPADTIFLKAQAGELDAIVTMYHDQGQIAIKLLGFDRGVTVQGGLPIPVATPAHGTAYDISGLGKANVGATLAAFEIVARMAGSRRQARLAA</sequence>
<dbReference type="SUPFAM" id="SSF53659">
    <property type="entry name" value="Isocitrate/Isopropylmalate dehydrogenase-like"/>
    <property type="match status" value="1"/>
</dbReference>
<dbReference type="PANTHER" id="PTHR30004:SF3">
    <property type="entry name" value="4-HYDROXYTHREONINE-4-PHOSPHATE DEHYDROGENASE 2-RELATED"/>
    <property type="match status" value="1"/>
</dbReference>